<accession>A0A969W821</accession>
<proteinExistence type="predicted"/>
<dbReference type="InterPro" id="IPR012171">
    <property type="entry name" value="Fatty_acid_desaturase"/>
</dbReference>
<dbReference type="EMBL" id="JAAVXB010000003">
    <property type="protein sequence ID" value="NKF22122.1"/>
    <property type="molecule type" value="Genomic_DNA"/>
</dbReference>
<feature type="transmembrane region" description="Helical" evidence="1">
    <location>
        <begin position="28"/>
        <end position="46"/>
    </location>
</feature>
<dbReference type="GO" id="GO:0016717">
    <property type="term" value="F:oxidoreductase activity, acting on paired donors, with oxidation of a pair of donors resulting in the reduction of molecular oxygen to two molecules of water"/>
    <property type="evidence" value="ECO:0007669"/>
    <property type="project" value="TreeGrafter"/>
</dbReference>
<dbReference type="Proteomes" id="UP000653472">
    <property type="component" value="Unassembled WGS sequence"/>
</dbReference>
<gene>
    <name evidence="3" type="ORF">G7Y82_07315</name>
</gene>
<dbReference type="InterPro" id="IPR005804">
    <property type="entry name" value="FA_desaturase_dom"/>
</dbReference>
<evidence type="ECO:0000313" key="4">
    <source>
        <dbReference type="Proteomes" id="UP000653472"/>
    </source>
</evidence>
<feature type="transmembrane region" description="Helical" evidence="1">
    <location>
        <begin position="210"/>
        <end position="230"/>
    </location>
</feature>
<name>A0A969W821_9GAMM</name>
<keyword evidence="1" id="KW-1133">Transmembrane helix</keyword>
<protein>
    <submittedName>
        <fullName evidence="3">Fatty acid desaturase</fullName>
    </submittedName>
</protein>
<organism evidence="3 4">
    <name type="scientific">Solimonas marina</name>
    <dbReference type="NCBI Taxonomy" id="2714601"/>
    <lineage>
        <taxon>Bacteria</taxon>
        <taxon>Pseudomonadati</taxon>
        <taxon>Pseudomonadota</taxon>
        <taxon>Gammaproteobacteria</taxon>
        <taxon>Nevskiales</taxon>
        <taxon>Nevskiaceae</taxon>
        <taxon>Solimonas</taxon>
    </lineage>
</organism>
<evidence type="ECO:0000313" key="3">
    <source>
        <dbReference type="EMBL" id="NKF22122.1"/>
    </source>
</evidence>
<keyword evidence="1" id="KW-0472">Membrane</keyword>
<feature type="domain" description="Fatty acid desaturase" evidence="2">
    <location>
        <begin position="53"/>
        <end position="294"/>
    </location>
</feature>
<keyword evidence="4" id="KW-1185">Reference proteome</keyword>
<dbReference type="RefSeq" id="WP_168147372.1">
    <property type="nucleotide sequence ID" value="NZ_JAAVXB010000003.1"/>
</dbReference>
<dbReference type="GO" id="GO:0006629">
    <property type="term" value="P:lipid metabolic process"/>
    <property type="evidence" value="ECO:0007669"/>
    <property type="project" value="InterPro"/>
</dbReference>
<dbReference type="GO" id="GO:0016020">
    <property type="term" value="C:membrane"/>
    <property type="evidence" value="ECO:0007669"/>
    <property type="project" value="TreeGrafter"/>
</dbReference>
<keyword evidence="1" id="KW-0812">Transmembrane</keyword>
<evidence type="ECO:0000259" key="2">
    <source>
        <dbReference type="Pfam" id="PF00487"/>
    </source>
</evidence>
<dbReference type="Pfam" id="PF00487">
    <property type="entry name" value="FA_desaturase"/>
    <property type="match status" value="1"/>
</dbReference>
<dbReference type="CDD" id="cd03507">
    <property type="entry name" value="Delta12-FADS-like"/>
    <property type="match status" value="1"/>
</dbReference>
<dbReference type="AlphaFoldDB" id="A0A969W821"/>
<reference evidence="3" key="1">
    <citation type="submission" date="2020-03" db="EMBL/GenBank/DDBJ databases">
        <title>Solimonas marina sp. nov., isolated from deep seawater of the Pacific Ocean.</title>
        <authorList>
            <person name="Liu X."/>
            <person name="Lai Q."/>
            <person name="Sun F."/>
            <person name="Gai Y."/>
            <person name="Li G."/>
            <person name="Shao Z."/>
        </authorList>
    </citation>
    <scope>NUCLEOTIDE SEQUENCE</scope>
    <source>
        <strain evidence="3">C16B3</strain>
    </source>
</reference>
<feature type="transmembrane region" description="Helical" evidence="1">
    <location>
        <begin position="185"/>
        <end position="204"/>
    </location>
</feature>
<comment type="caution">
    <text evidence="3">The sequence shown here is derived from an EMBL/GenBank/DDBJ whole genome shotgun (WGS) entry which is preliminary data.</text>
</comment>
<dbReference type="PANTHER" id="PTHR19353:SF73">
    <property type="entry name" value="FATTY ACID DESATURASE"/>
    <property type="match status" value="1"/>
</dbReference>
<feature type="transmembrane region" description="Helical" evidence="1">
    <location>
        <begin position="52"/>
        <end position="76"/>
    </location>
</feature>
<dbReference type="PANTHER" id="PTHR19353">
    <property type="entry name" value="FATTY ACID DESATURASE 2"/>
    <property type="match status" value="1"/>
</dbReference>
<sequence length="341" mass="39239">MTTDRGAADCAAWRSVIQQYCRSSTPRALWQLANTLIPYAVIWYLIHLSLAVSWWLVVPLAVLAGGFLVRTFIIFHDCGHGSFFGSRRANDVVGFVTGVLTFTPYYHWRWEHAIHHGSAGRLDKRGTGDVWTMTVREYLEASRARRFAYRLSRNPVVLFVAAPLLQFLVLQRVPSRRAAARERHSVWWTNLALLGMAIGLSSIFGFVDYAIVQTIIVGVAGAAGIWLFYVQHQFEEVYWEHGEEWSYVDAALRGSSFYRLPKALQWFSGNIGFHHVHHLSARIPNYHLQRCHESEPMFREVRPLTLLASLKTLRLRLWDEQRRKLIGFHQLRRPSRGLSPG</sequence>
<evidence type="ECO:0000256" key="1">
    <source>
        <dbReference type="SAM" id="Phobius"/>
    </source>
</evidence>